<evidence type="ECO:0000256" key="3">
    <source>
        <dbReference type="ARBA" id="ARBA00022475"/>
    </source>
</evidence>
<dbReference type="SUPFAM" id="SSF161098">
    <property type="entry name" value="MetI-like"/>
    <property type="match status" value="1"/>
</dbReference>
<feature type="transmembrane region" description="Helical" evidence="7">
    <location>
        <begin position="115"/>
        <end position="138"/>
    </location>
</feature>
<name>A0A6J6BA74_9ZZZZ</name>
<feature type="transmembrane region" description="Helical" evidence="7">
    <location>
        <begin position="297"/>
        <end position="320"/>
    </location>
</feature>
<evidence type="ECO:0000313" key="9">
    <source>
        <dbReference type="EMBL" id="CAB4535736.1"/>
    </source>
</evidence>
<dbReference type="PANTHER" id="PTHR43163">
    <property type="entry name" value="DIPEPTIDE TRANSPORT SYSTEM PERMEASE PROTEIN DPPB-RELATED"/>
    <property type="match status" value="1"/>
</dbReference>
<gene>
    <name evidence="9" type="ORF">UFOPK1395_00773</name>
</gene>
<accession>A0A6J6BA74</accession>
<dbReference type="Pfam" id="PF19300">
    <property type="entry name" value="BPD_transp_1_N"/>
    <property type="match status" value="1"/>
</dbReference>
<keyword evidence="5 7" id="KW-1133">Transmembrane helix</keyword>
<organism evidence="9">
    <name type="scientific">freshwater metagenome</name>
    <dbReference type="NCBI Taxonomy" id="449393"/>
    <lineage>
        <taxon>unclassified sequences</taxon>
        <taxon>metagenomes</taxon>
        <taxon>ecological metagenomes</taxon>
    </lineage>
</organism>
<protein>
    <submittedName>
        <fullName evidence="9">Unannotated protein</fullName>
    </submittedName>
</protein>
<dbReference type="InterPro" id="IPR035906">
    <property type="entry name" value="MetI-like_sf"/>
</dbReference>
<dbReference type="PROSITE" id="PS50928">
    <property type="entry name" value="ABC_TM1"/>
    <property type="match status" value="1"/>
</dbReference>
<evidence type="ECO:0000259" key="8">
    <source>
        <dbReference type="PROSITE" id="PS50928"/>
    </source>
</evidence>
<dbReference type="GO" id="GO:0055085">
    <property type="term" value="P:transmembrane transport"/>
    <property type="evidence" value="ECO:0007669"/>
    <property type="project" value="InterPro"/>
</dbReference>
<evidence type="ECO:0000256" key="4">
    <source>
        <dbReference type="ARBA" id="ARBA00022692"/>
    </source>
</evidence>
<dbReference type="InterPro" id="IPR045621">
    <property type="entry name" value="BPD_transp_1_N"/>
</dbReference>
<sequence length="330" mass="35935">MLKYTLRRVVSGTLVLGIVSAIVFAIFYILPSDPARLACGKSCTPELVARIQVALELDQSLPVQYGRFIKGIFVGRTYLENTDAARECGAPCLGYSYQTDLPVTELLVDRLPATLSIAVGASILWLLIGLSSGILSALRRGTWIDRTSQGFALAAASLQIYFVGLILQFIFVDKLAWLPMPGYTSPFDYPLDWAKQMVLPWVTLAFLLSAIYSRLTRSGMIETMGEDFVRTARAKGLSSRDINLKHVLRAAMTPIVTVFGLDLGSLLGGAVITEYVFNIPGLGKLSTEAVTNLDLPVVTGTVLFAAFFIITANIVVDLLYSALDPKVRLT</sequence>
<feature type="transmembrane region" description="Helical" evidence="7">
    <location>
        <begin position="198"/>
        <end position="215"/>
    </location>
</feature>
<proteinExistence type="predicted"/>
<feature type="transmembrane region" description="Helical" evidence="7">
    <location>
        <begin position="12"/>
        <end position="30"/>
    </location>
</feature>
<keyword evidence="2" id="KW-0813">Transport</keyword>
<comment type="subcellular location">
    <subcellularLocation>
        <location evidence="1">Cell membrane</location>
        <topology evidence="1">Multi-pass membrane protein</topology>
    </subcellularLocation>
</comment>
<dbReference type="GO" id="GO:0005886">
    <property type="term" value="C:plasma membrane"/>
    <property type="evidence" value="ECO:0007669"/>
    <property type="project" value="UniProtKB-SubCell"/>
</dbReference>
<feature type="transmembrane region" description="Helical" evidence="7">
    <location>
        <begin position="150"/>
        <end position="171"/>
    </location>
</feature>
<dbReference type="Pfam" id="PF00528">
    <property type="entry name" value="BPD_transp_1"/>
    <property type="match status" value="1"/>
</dbReference>
<dbReference type="Gene3D" id="1.10.3720.10">
    <property type="entry name" value="MetI-like"/>
    <property type="match status" value="1"/>
</dbReference>
<keyword evidence="6 7" id="KW-0472">Membrane</keyword>
<dbReference type="CDD" id="cd06261">
    <property type="entry name" value="TM_PBP2"/>
    <property type="match status" value="1"/>
</dbReference>
<evidence type="ECO:0000256" key="1">
    <source>
        <dbReference type="ARBA" id="ARBA00004651"/>
    </source>
</evidence>
<keyword evidence="4 7" id="KW-0812">Transmembrane</keyword>
<feature type="transmembrane region" description="Helical" evidence="7">
    <location>
        <begin position="255"/>
        <end position="277"/>
    </location>
</feature>
<evidence type="ECO:0000256" key="2">
    <source>
        <dbReference type="ARBA" id="ARBA00022448"/>
    </source>
</evidence>
<evidence type="ECO:0000256" key="5">
    <source>
        <dbReference type="ARBA" id="ARBA00022989"/>
    </source>
</evidence>
<evidence type="ECO:0000256" key="6">
    <source>
        <dbReference type="ARBA" id="ARBA00023136"/>
    </source>
</evidence>
<dbReference type="AlphaFoldDB" id="A0A6J6BA74"/>
<keyword evidence="3" id="KW-1003">Cell membrane</keyword>
<dbReference type="EMBL" id="CAEZSB010000074">
    <property type="protein sequence ID" value="CAB4535736.1"/>
    <property type="molecule type" value="Genomic_DNA"/>
</dbReference>
<feature type="domain" description="ABC transmembrane type-1" evidence="8">
    <location>
        <begin position="111"/>
        <end position="320"/>
    </location>
</feature>
<evidence type="ECO:0000256" key="7">
    <source>
        <dbReference type="SAM" id="Phobius"/>
    </source>
</evidence>
<reference evidence="9" key="1">
    <citation type="submission" date="2020-05" db="EMBL/GenBank/DDBJ databases">
        <authorList>
            <person name="Chiriac C."/>
            <person name="Salcher M."/>
            <person name="Ghai R."/>
            <person name="Kavagutti S V."/>
        </authorList>
    </citation>
    <scope>NUCLEOTIDE SEQUENCE</scope>
</reference>
<dbReference type="InterPro" id="IPR000515">
    <property type="entry name" value="MetI-like"/>
</dbReference>
<dbReference type="PANTHER" id="PTHR43163:SF6">
    <property type="entry name" value="DIPEPTIDE TRANSPORT SYSTEM PERMEASE PROTEIN DPPB-RELATED"/>
    <property type="match status" value="1"/>
</dbReference>